<protein>
    <submittedName>
        <fullName evidence="1">Uncharacterized protein</fullName>
    </submittedName>
</protein>
<gene>
    <name evidence="1" type="ORF">LCGC14_1161740</name>
</gene>
<proteinExistence type="predicted"/>
<comment type="caution">
    <text evidence="1">The sequence shown here is derived from an EMBL/GenBank/DDBJ whole genome shotgun (WGS) entry which is preliminary data.</text>
</comment>
<reference evidence="1" key="1">
    <citation type="journal article" date="2015" name="Nature">
        <title>Complex archaea that bridge the gap between prokaryotes and eukaryotes.</title>
        <authorList>
            <person name="Spang A."/>
            <person name="Saw J.H."/>
            <person name="Jorgensen S.L."/>
            <person name="Zaremba-Niedzwiedzka K."/>
            <person name="Martijn J."/>
            <person name="Lind A.E."/>
            <person name="van Eijk R."/>
            <person name="Schleper C."/>
            <person name="Guy L."/>
            <person name="Ettema T.J."/>
        </authorList>
    </citation>
    <scope>NUCLEOTIDE SEQUENCE</scope>
</reference>
<name>A0A0F9PY17_9ZZZZ</name>
<accession>A0A0F9PY17</accession>
<feature type="non-terminal residue" evidence="1">
    <location>
        <position position="35"/>
    </location>
</feature>
<sequence>MGAFSDVVTVGTPASIGAGFTSATPLLGIPRDKFG</sequence>
<dbReference type="AlphaFoldDB" id="A0A0F9PY17"/>
<dbReference type="EMBL" id="LAZR01005671">
    <property type="protein sequence ID" value="KKM98067.1"/>
    <property type="molecule type" value="Genomic_DNA"/>
</dbReference>
<evidence type="ECO:0000313" key="1">
    <source>
        <dbReference type="EMBL" id="KKM98067.1"/>
    </source>
</evidence>
<organism evidence="1">
    <name type="scientific">marine sediment metagenome</name>
    <dbReference type="NCBI Taxonomy" id="412755"/>
    <lineage>
        <taxon>unclassified sequences</taxon>
        <taxon>metagenomes</taxon>
        <taxon>ecological metagenomes</taxon>
    </lineage>
</organism>